<dbReference type="GO" id="GO:0005737">
    <property type="term" value="C:cytoplasm"/>
    <property type="evidence" value="ECO:0007669"/>
    <property type="project" value="TreeGrafter"/>
</dbReference>
<keyword evidence="2" id="KW-0677">Repeat</keyword>
<dbReference type="InterPro" id="IPR000408">
    <property type="entry name" value="Reg_chr_condens"/>
</dbReference>
<reference evidence="5" key="1">
    <citation type="submission" date="2021-01" db="EMBL/GenBank/DDBJ databases">
        <authorList>
            <person name="Corre E."/>
            <person name="Pelletier E."/>
            <person name="Niang G."/>
            <person name="Scheremetjew M."/>
            <person name="Finn R."/>
            <person name="Kale V."/>
            <person name="Holt S."/>
            <person name="Cochrane G."/>
            <person name="Meng A."/>
            <person name="Brown T."/>
            <person name="Cohen L."/>
        </authorList>
    </citation>
    <scope>NUCLEOTIDE SEQUENCE</scope>
    <source>
        <strain evidence="5">CCMP1510</strain>
    </source>
</reference>
<dbReference type="PRINTS" id="PR00633">
    <property type="entry name" value="RCCNDNSATION"/>
</dbReference>
<feature type="domain" description="RCC1-like" evidence="4">
    <location>
        <begin position="108"/>
        <end position="512"/>
    </location>
</feature>
<dbReference type="AlphaFoldDB" id="A0A6S8E6M4"/>
<dbReference type="Pfam" id="PF25390">
    <property type="entry name" value="WD40_RLD"/>
    <property type="match status" value="1"/>
</dbReference>
<sequence length="519" mass="56640">MKRRAVDGQIRKEDYYAQQEKKTIEPLYKNFPTADEHILAQRRLVRHGQQTKFDQSKLSNIYKCHMAALNTKFSECIAKDEDISLASVEYLWYAQRIEHELNAKNTVVVSFGSGDCGQLGHGTQSDKDTVVAIPRAIESLRNKQIAIVACGGLHNVACTNDGYVYTWGCNDEASLGRPGDEARPMRVDMPSECGFVSHVAAGDTQSLAVTSRGDVYAWGCYKDKEGKAWFDTNDTLPPKRKQESPLLIEALRNIVRVDCGSAYNAALKSDGSLLTWGIGEIGELGRSKKLRPLRNSENGKYDTDAIERDHLTPRKVLSLCKAFACGAYHLLAANNAGTLFTSGLNNYGQLGDGTRRDRARLRPILRKAHVLQLAGGQHHSLCLLTSKQLLAFGRADYGQLGLGKDTGTEPGSFVMIPTPIPHLRFDLLCSGSNHCIGLSLSSSSAPSIYAWGYGDMNALGLGSSSSESQDKFEPTLVNLDACALFSQDNEDDSAEKQLNISILAAGGQHSVLVVSPPPE</sequence>
<proteinExistence type="predicted"/>
<dbReference type="Gene3D" id="2.130.10.30">
    <property type="entry name" value="Regulator of chromosome condensation 1/beta-lactamase-inhibitor protein II"/>
    <property type="match status" value="1"/>
</dbReference>
<dbReference type="PROSITE" id="PS00626">
    <property type="entry name" value="RCC1_2"/>
    <property type="match status" value="1"/>
</dbReference>
<evidence type="ECO:0000259" key="4">
    <source>
        <dbReference type="Pfam" id="PF25390"/>
    </source>
</evidence>
<accession>A0A6S8E6M4</accession>
<dbReference type="InterPro" id="IPR009091">
    <property type="entry name" value="RCC1/BLIP-II"/>
</dbReference>
<dbReference type="PROSITE" id="PS50012">
    <property type="entry name" value="RCC1_3"/>
    <property type="match status" value="7"/>
</dbReference>
<feature type="repeat" description="RCC1" evidence="3">
    <location>
        <begin position="213"/>
        <end position="270"/>
    </location>
</feature>
<evidence type="ECO:0000256" key="1">
    <source>
        <dbReference type="ARBA" id="ARBA00022658"/>
    </source>
</evidence>
<feature type="repeat" description="RCC1" evidence="3">
    <location>
        <begin position="387"/>
        <end position="441"/>
    </location>
</feature>
<protein>
    <recommendedName>
        <fullName evidence="4">RCC1-like domain-containing protein</fullName>
    </recommendedName>
</protein>
<feature type="repeat" description="RCC1" evidence="3">
    <location>
        <begin position="337"/>
        <end position="386"/>
    </location>
</feature>
<dbReference type="PANTHER" id="PTHR45982:SF1">
    <property type="entry name" value="REGULATOR OF CHROMOSOME CONDENSATION"/>
    <property type="match status" value="1"/>
</dbReference>
<keyword evidence="1" id="KW-0344">Guanine-nucleotide releasing factor</keyword>
<evidence type="ECO:0000313" key="5">
    <source>
        <dbReference type="EMBL" id="CAE0370770.1"/>
    </source>
</evidence>
<organism evidence="5">
    <name type="scientific">Aureoumbra lagunensis</name>
    <dbReference type="NCBI Taxonomy" id="44058"/>
    <lineage>
        <taxon>Eukaryota</taxon>
        <taxon>Sar</taxon>
        <taxon>Stramenopiles</taxon>
        <taxon>Ochrophyta</taxon>
        <taxon>Pelagophyceae</taxon>
        <taxon>Pelagomonadales</taxon>
        <taxon>Aureoumbra</taxon>
    </lineage>
</organism>
<feature type="repeat" description="RCC1" evidence="3">
    <location>
        <begin position="446"/>
        <end position="516"/>
    </location>
</feature>
<gene>
    <name evidence="5" type="ORF">ALAG00032_LOCUS11549</name>
    <name evidence="6" type="ORF">ALAG00032_LOCUS11554</name>
</gene>
<dbReference type="EMBL" id="HBIJ01017364">
    <property type="protein sequence ID" value="CAE0370770.1"/>
    <property type="molecule type" value="Transcribed_RNA"/>
</dbReference>
<evidence type="ECO:0000313" key="6">
    <source>
        <dbReference type="EMBL" id="CAE0370775.1"/>
    </source>
</evidence>
<dbReference type="EMBL" id="HBIJ01017372">
    <property type="protein sequence ID" value="CAE0370775.1"/>
    <property type="molecule type" value="Transcribed_RNA"/>
</dbReference>
<evidence type="ECO:0000256" key="2">
    <source>
        <dbReference type="ARBA" id="ARBA00022737"/>
    </source>
</evidence>
<feature type="repeat" description="RCC1" evidence="3">
    <location>
        <begin position="106"/>
        <end position="161"/>
    </location>
</feature>
<dbReference type="InterPro" id="IPR051553">
    <property type="entry name" value="Ran_GTPase-activating"/>
</dbReference>
<name>A0A6S8E6M4_9STRA</name>
<dbReference type="InterPro" id="IPR058923">
    <property type="entry name" value="RCC1-like_dom"/>
</dbReference>
<evidence type="ECO:0000256" key="3">
    <source>
        <dbReference type="PROSITE-ProRule" id="PRU00235"/>
    </source>
</evidence>
<dbReference type="GO" id="GO:0005085">
    <property type="term" value="F:guanyl-nucleotide exchange factor activity"/>
    <property type="evidence" value="ECO:0007669"/>
    <property type="project" value="TreeGrafter"/>
</dbReference>
<feature type="repeat" description="RCC1" evidence="3">
    <location>
        <begin position="162"/>
        <end position="212"/>
    </location>
</feature>
<dbReference type="PANTHER" id="PTHR45982">
    <property type="entry name" value="REGULATOR OF CHROMOSOME CONDENSATION"/>
    <property type="match status" value="1"/>
</dbReference>
<dbReference type="SUPFAM" id="SSF50985">
    <property type="entry name" value="RCC1/BLIP-II"/>
    <property type="match status" value="1"/>
</dbReference>
<feature type="repeat" description="RCC1" evidence="3">
    <location>
        <begin position="271"/>
        <end position="336"/>
    </location>
</feature>